<dbReference type="SUPFAM" id="SSF48726">
    <property type="entry name" value="Immunoglobulin"/>
    <property type="match status" value="1"/>
</dbReference>
<evidence type="ECO:0000256" key="3">
    <source>
        <dbReference type="ARBA" id="ARBA00023319"/>
    </source>
</evidence>
<keyword evidence="6" id="KW-1185">Reference proteome</keyword>
<dbReference type="InterPro" id="IPR013783">
    <property type="entry name" value="Ig-like_fold"/>
</dbReference>
<feature type="domain" description="Ig-like" evidence="4">
    <location>
        <begin position="154"/>
        <end position="223"/>
    </location>
</feature>
<evidence type="ECO:0000259" key="4">
    <source>
        <dbReference type="PROSITE" id="PS50835"/>
    </source>
</evidence>
<sequence length="327" mass="36528">MMSVPRRSQKRLSDEKLPENKPVIVRMCQILLVKCEEPRLVISPPLSSLYAPAGKPFGLMCKGEAQDAEDGAFTNMEWINPRGEIIQEGTPGVKEYGLDSLKLSFVEPKADDSGTYKCTALYGNTKTLEVNTNITFYDDIKFENCEPIQNLIVGKKGFISCRPVGNPQPNINWEKNKQRVRSERVAVTPAGIEISSVTKEDEGLYTVEAFVPTTGTNKYKNITVNVLTPPRIIELPEEFVAIQGEEYTITCGADAQVNYRDTVHEFLILPSTRDLACGRGAEVEALVSWPDLQVETECRREYKCKVINPGRRGQAIFRLEGGTITFL</sequence>
<dbReference type="Proteomes" id="UP000499080">
    <property type="component" value="Unassembled WGS sequence"/>
</dbReference>
<keyword evidence="1" id="KW-0732">Signal</keyword>
<feature type="domain" description="Ig-like" evidence="4">
    <location>
        <begin position="38"/>
        <end position="135"/>
    </location>
</feature>
<dbReference type="InterPro" id="IPR050958">
    <property type="entry name" value="Cell_Adh-Cytoskel_Orgn"/>
</dbReference>
<dbReference type="InterPro" id="IPR003599">
    <property type="entry name" value="Ig_sub"/>
</dbReference>
<dbReference type="GO" id="GO:0008046">
    <property type="term" value="F:axon guidance receptor activity"/>
    <property type="evidence" value="ECO:0007669"/>
    <property type="project" value="TreeGrafter"/>
</dbReference>
<gene>
    <name evidence="5" type="primary">Fas2_3</name>
    <name evidence="5" type="ORF">AVEN_181917_1</name>
</gene>
<evidence type="ECO:0000313" key="6">
    <source>
        <dbReference type="Proteomes" id="UP000499080"/>
    </source>
</evidence>
<evidence type="ECO:0000313" key="5">
    <source>
        <dbReference type="EMBL" id="GBO15509.1"/>
    </source>
</evidence>
<dbReference type="PROSITE" id="PS50835">
    <property type="entry name" value="IG_LIKE"/>
    <property type="match status" value="2"/>
</dbReference>
<keyword evidence="2" id="KW-1015">Disulfide bond</keyword>
<dbReference type="InterPro" id="IPR007110">
    <property type="entry name" value="Ig-like_dom"/>
</dbReference>
<name>A0A4Y2UR36_ARAVE</name>
<dbReference type="SMART" id="SM00409">
    <property type="entry name" value="IG"/>
    <property type="match status" value="2"/>
</dbReference>
<protein>
    <submittedName>
        <fullName evidence="5">Fasciclin-2</fullName>
    </submittedName>
</protein>
<dbReference type="GO" id="GO:0050808">
    <property type="term" value="P:synapse organization"/>
    <property type="evidence" value="ECO:0007669"/>
    <property type="project" value="TreeGrafter"/>
</dbReference>
<dbReference type="GO" id="GO:0005886">
    <property type="term" value="C:plasma membrane"/>
    <property type="evidence" value="ECO:0007669"/>
    <property type="project" value="TreeGrafter"/>
</dbReference>
<accession>A0A4Y2UR36</accession>
<keyword evidence="3" id="KW-0393">Immunoglobulin domain</keyword>
<dbReference type="EMBL" id="BGPR01039540">
    <property type="protein sequence ID" value="GBO15509.1"/>
    <property type="molecule type" value="Genomic_DNA"/>
</dbReference>
<comment type="caution">
    <text evidence="5">The sequence shown here is derived from an EMBL/GenBank/DDBJ whole genome shotgun (WGS) entry which is preliminary data.</text>
</comment>
<reference evidence="5 6" key="1">
    <citation type="journal article" date="2019" name="Sci. Rep.">
        <title>Orb-weaving spider Araneus ventricosus genome elucidates the spidroin gene catalogue.</title>
        <authorList>
            <person name="Kono N."/>
            <person name="Nakamura H."/>
            <person name="Ohtoshi R."/>
            <person name="Moran D.A.P."/>
            <person name="Shinohara A."/>
            <person name="Yoshida Y."/>
            <person name="Fujiwara M."/>
            <person name="Mori M."/>
            <person name="Tomita M."/>
            <person name="Arakawa K."/>
        </authorList>
    </citation>
    <scope>NUCLEOTIDE SEQUENCE [LARGE SCALE GENOMIC DNA]</scope>
</reference>
<dbReference type="InterPro" id="IPR036179">
    <property type="entry name" value="Ig-like_dom_sf"/>
</dbReference>
<proteinExistence type="predicted"/>
<dbReference type="OrthoDB" id="10056271at2759"/>
<dbReference type="GO" id="GO:0043025">
    <property type="term" value="C:neuronal cell body"/>
    <property type="evidence" value="ECO:0007669"/>
    <property type="project" value="TreeGrafter"/>
</dbReference>
<dbReference type="GO" id="GO:0007156">
    <property type="term" value="P:homophilic cell adhesion via plasma membrane adhesion molecules"/>
    <property type="evidence" value="ECO:0007669"/>
    <property type="project" value="TreeGrafter"/>
</dbReference>
<dbReference type="InterPro" id="IPR013098">
    <property type="entry name" value="Ig_I-set"/>
</dbReference>
<dbReference type="PANTHER" id="PTHR45080">
    <property type="entry name" value="CONTACTIN 5"/>
    <property type="match status" value="1"/>
</dbReference>
<evidence type="ECO:0000256" key="1">
    <source>
        <dbReference type="ARBA" id="ARBA00022729"/>
    </source>
</evidence>
<dbReference type="Gene3D" id="2.60.40.10">
    <property type="entry name" value="Immunoglobulins"/>
    <property type="match status" value="2"/>
</dbReference>
<dbReference type="AlphaFoldDB" id="A0A4Y2UR36"/>
<organism evidence="5 6">
    <name type="scientific">Araneus ventricosus</name>
    <name type="common">Orbweaver spider</name>
    <name type="synonym">Epeira ventricosa</name>
    <dbReference type="NCBI Taxonomy" id="182803"/>
    <lineage>
        <taxon>Eukaryota</taxon>
        <taxon>Metazoa</taxon>
        <taxon>Ecdysozoa</taxon>
        <taxon>Arthropoda</taxon>
        <taxon>Chelicerata</taxon>
        <taxon>Arachnida</taxon>
        <taxon>Araneae</taxon>
        <taxon>Araneomorphae</taxon>
        <taxon>Entelegynae</taxon>
        <taxon>Araneoidea</taxon>
        <taxon>Araneidae</taxon>
        <taxon>Araneus</taxon>
    </lineage>
</organism>
<evidence type="ECO:0000256" key="2">
    <source>
        <dbReference type="ARBA" id="ARBA00023157"/>
    </source>
</evidence>
<dbReference type="Pfam" id="PF07679">
    <property type="entry name" value="I-set"/>
    <property type="match status" value="1"/>
</dbReference>
<dbReference type="PANTHER" id="PTHR45080:SF8">
    <property type="entry name" value="IG-LIKE DOMAIN-CONTAINING PROTEIN"/>
    <property type="match status" value="1"/>
</dbReference>
<dbReference type="GO" id="GO:0030424">
    <property type="term" value="C:axon"/>
    <property type="evidence" value="ECO:0007669"/>
    <property type="project" value="TreeGrafter"/>
</dbReference>